<sequence length="77" mass="9037">KLSLMAETECRALMHCEGLNLWYGFIYTYPVFCEAPIIFSTFRQVREEDYGGFPLWSSETFFSLPAPANRRRFCHTS</sequence>
<dbReference type="RefSeq" id="WP_217296101.1">
    <property type="nucleotide sequence ID" value="NZ_JAHQKS010000003.1"/>
</dbReference>
<accession>A0AAW6W7N6</accession>
<evidence type="ECO:0000313" key="1">
    <source>
        <dbReference type="EMBL" id="MDK2698277.1"/>
    </source>
</evidence>
<gene>
    <name evidence="1" type="ORF">QO046_29095</name>
</gene>
<dbReference type="Proteomes" id="UP001223829">
    <property type="component" value="Unassembled WGS sequence"/>
</dbReference>
<protein>
    <submittedName>
        <fullName evidence="1">Uncharacterized protein</fullName>
    </submittedName>
</protein>
<organism evidence="1 2">
    <name type="scientific">Escherichia coli</name>
    <dbReference type="NCBI Taxonomy" id="562"/>
    <lineage>
        <taxon>Bacteria</taxon>
        <taxon>Pseudomonadati</taxon>
        <taxon>Pseudomonadota</taxon>
        <taxon>Gammaproteobacteria</taxon>
        <taxon>Enterobacterales</taxon>
        <taxon>Enterobacteriaceae</taxon>
        <taxon>Escherichia</taxon>
    </lineage>
</organism>
<reference evidence="1" key="1">
    <citation type="submission" date="2023-05" db="EMBL/GenBank/DDBJ databases">
        <title>Efficient inhibition of multidrug-resistant Escherichia coli by a new antibiotic combination.</title>
        <authorList>
            <person name="Lin T."/>
        </authorList>
    </citation>
    <scope>NUCLEOTIDE SEQUENCE</scope>
    <source>
        <strain evidence="1">YmmD45</strain>
    </source>
</reference>
<dbReference type="EMBL" id="JASMQD010000004">
    <property type="protein sequence ID" value="MDK2698277.1"/>
    <property type="molecule type" value="Genomic_DNA"/>
</dbReference>
<evidence type="ECO:0000313" key="2">
    <source>
        <dbReference type="Proteomes" id="UP001223829"/>
    </source>
</evidence>
<dbReference type="AlphaFoldDB" id="A0AAW6W7N6"/>
<proteinExistence type="predicted"/>
<comment type="caution">
    <text evidence="1">The sequence shown here is derived from an EMBL/GenBank/DDBJ whole genome shotgun (WGS) entry which is preliminary data.</text>
</comment>
<name>A0AAW6W7N6_ECOLX</name>
<feature type="non-terminal residue" evidence="1">
    <location>
        <position position="1"/>
    </location>
</feature>